<dbReference type="GO" id="GO:0000271">
    <property type="term" value="P:polysaccharide biosynthetic process"/>
    <property type="evidence" value="ECO:0007669"/>
    <property type="project" value="InterPro"/>
</dbReference>
<keyword evidence="2 5" id="KW-0812">Transmembrane</keyword>
<feature type="domain" description="GtrA/DPMS transmembrane" evidence="6">
    <location>
        <begin position="12"/>
        <end position="122"/>
    </location>
</feature>
<evidence type="ECO:0000313" key="7">
    <source>
        <dbReference type="EMBL" id="MBI6872054.1"/>
    </source>
</evidence>
<feature type="transmembrane region" description="Helical" evidence="5">
    <location>
        <begin position="38"/>
        <end position="63"/>
    </location>
</feature>
<proteinExistence type="predicted"/>
<dbReference type="Pfam" id="PF04138">
    <property type="entry name" value="GtrA_DPMS_TM"/>
    <property type="match status" value="1"/>
</dbReference>
<reference evidence="7" key="1">
    <citation type="submission" date="2020-12" db="EMBL/GenBank/DDBJ databases">
        <title>Clostridium thailandense sp. nov., a novel acetogenic bacterium isolated from peat land soil in Thailand.</title>
        <authorList>
            <person name="Chaikitkaew S."/>
            <person name="Birkeland N.K."/>
        </authorList>
    </citation>
    <scope>NUCLEOTIDE SEQUENCE</scope>
    <source>
        <strain evidence="7">DSM 17425</strain>
    </source>
</reference>
<evidence type="ECO:0000313" key="8">
    <source>
        <dbReference type="Proteomes" id="UP000622687"/>
    </source>
</evidence>
<feature type="transmembrane region" description="Helical" evidence="5">
    <location>
        <begin position="99"/>
        <end position="119"/>
    </location>
</feature>
<sequence>MIKELLKLNIGKYFIISCLASVIDFAISYLLYDVTNLNYLLACNVGIVSGFIFQCVTCMKYIFDSKNLSSSLLIYVATFALGIAVADATMWLSFDISHLSFLISKFFSMAIPFFVTYFIRRKLLGVKNNKEK</sequence>
<keyword evidence="3 5" id="KW-1133">Transmembrane helix</keyword>
<feature type="transmembrane region" description="Helical" evidence="5">
    <location>
        <begin position="12"/>
        <end position="32"/>
    </location>
</feature>
<dbReference type="InterPro" id="IPR007267">
    <property type="entry name" value="GtrA_DPMS_TM"/>
</dbReference>
<name>A0A934M0E5_9CLOT</name>
<evidence type="ECO:0000256" key="5">
    <source>
        <dbReference type="SAM" id="Phobius"/>
    </source>
</evidence>
<dbReference type="GO" id="GO:0016020">
    <property type="term" value="C:membrane"/>
    <property type="evidence" value="ECO:0007669"/>
    <property type="project" value="UniProtKB-SubCell"/>
</dbReference>
<evidence type="ECO:0000256" key="3">
    <source>
        <dbReference type="ARBA" id="ARBA00022989"/>
    </source>
</evidence>
<organism evidence="7 8">
    <name type="scientific">Clostridium aciditolerans</name>
    <dbReference type="NCBI Taxonomy" id="339861"/>
    <lineage>
        <taxon>Bacteria</taxon>
        <taxon>Bacillati</taxon>
        <taxon>Bacillota</taxon>
        <taxon>Clostridia</taxon>
        <taxon>Eubacteriales</taxon>
        <taxon>Clostridiaceae</taxon>
        <taxon>Clostridium</taxon>
    </lineage>
</organism>
<evidence type="ECO:0000256" key="2">
    <source>
        <dbReference type="ARBA" id="ARBA00022692"/>
    </source>
</evidence>
<comment type="caution">
    <text evidence="7">The sequence shown here is derived from an EMBL/GenBank/DDBJ whole genome shotgun (WGS) entry which is preliminary data.</text>
</comment>
<dbReference type="EMBL" id="JAEEGB010000005">
    <property type="protein sequence ID" value="MBI6872054.1"/>
    <property type="molecule type" value="Genomic_DNA"/>
</dbReference>
<gene>
    <name evidence="7" type="ORF">I6U51_04935</name>
</gene>
<evidence type="ECO:0000256" key="4">
    <source>
        <dbReference type="ARBA" id="ARBA00023136"/>
    </source>
</evidence>
<dbReference type="AlphaFoldDB" id="A0A934M0E5"/>
<evidence type="ECO:0000256" key="1">
    <source>
        <dbReference type="ARBA" id="ARBA00004141"/>
    </source>
</evidence>
<dbReference type="RefSeq" id="WP_211141481.1">
    <property type="nucleotide sequence ID" value="NZ_JAEEGB010000005.1"/>
</dbReference>
<protein>
    <submittedName>
        <fullName evidence="7">GtrA family protein</fullName>
    </submittedName>
</protein>
<feature type="transmembrane region" description="Helical" evidence="5">
    <location>
        <begin position="72"/>
        <end position="93"/>
    </location>
</feature>
<comment type="subcellular location">
    <subcellularLocation>
        <location evidence="1">Membrane</location>
        <topology evidence="1">Multi-pass membrane protein</topology>
    </subcellularLocation>
</comment>
<dbReference type="Proteomes" id="UP000622687">
    <property type="component" value="Unassembled WGS sequence"/>
</dbReference>
<keyword evidence="4 5" id="KW-0472">Membrane</keyword>
<evidence type="ECO:0000259" key="6">
    <source>
        <dbReference type="Pfam" id="PF04138"/>
    </source>
</evidence>
<keyword evidence="8" id="KW-1185">Reference proteome</keyword>
<accession>A0A934M0E5</accession>